<dbReference type="Proteomes" id="UP001365781">
    <property type="component" value="Unassembled WGS sequence"/>
</dbReference>
<protein>
    <recommendedName>
        <fullName evidence="4">Integral membrane protein</fullName>
    </recommendedName>
</protein>
<proteinExistence type="predicted"/>
<accession>A0ABU8GJ27</accession>
<organism evidence="2 3">
    <name type="scientific">Streptomyces brasiliscabiei</name>
    <dbReference type="NCBI Taxonomy" id="2736302"/>
    <lineage>
        <taxon>Bacteria</taxon>
        <taxon>Bacillati</taxon>
        <taxon>Actinomycetota</taxon>
        <taxon>Actinomycetes</taxon>
        <taxon>Kitasatosporales</taxon>
        <taxon>Streptomycetaceae</taxon>
        <taxon>Streptomyces</taxon>
    </lineage>
</organism>
<dbReference type="EMBL" id="JBBAYM010000017">
    <property type="protein sequence ID" value="MEI5612369.1"/>
    <property type="molecule type" value="Genomic_DNA"/>
</dbReference>
<gene>
    <name evidence="2" type="ORF">WB403_24740</name>
</gene>
<dbReference type="RefSeq" id="WP_336537699.1">
    <property type="nucleotide sequence ID" value="NZ_JBBAYL010000008.1"/>
</dbReference>
<feature type="transmembrane region" description="Helical" evidence="1">
    <location>
        <begin position="28"/>
        <end position="52"/>
    </location>
</feature>
<keyword evidence="1" id="KW-0812">Transmembrane</keyword>
<sequence length="116" mass="12441">MSGSRTTDRPPARARRLRGRIRERDGRIAAGVGAVDVLVCGVLLLVAVGALFVEPTTREQETEAWHLAGRIYGWWFVGGLVLLPVLGAVRAAVVHLVTMIAAPVALTLILVLLPAR</sequence>
<keyword evidence="3" id="KW-1185">Reference proteome</keyword>
<keyword evidence="1" id="KW-0472">Membrane</keyword>
<comment type="caution">
    <text evidence="2">The sequence shown here is derived from an EMBL/GenBank/DDBJ whole genome shotgun (WGS) entry which is preliminary data.</text>
</comment>
<evidence type="ECO:0000256" key="1">
    <source>
        <dbReference type="SAM" id="Phobius"/>
    </source>
</evidence>
<feature type="transmembrane region" description="Helical" evidence="1">
    <location>
        <begin position="72"/>
        <end position="89"/>
    </location>
</feature>
<keyword evidence="1" id="KW-1133">Transmembrane helix</keyword>
<name>A0ABU8GJ27_9ACTN</name>
<evidence type="ECO:0008006" key="4">
    <source>
        <dbReference type="Google" id="ProtNLM"/>
    </source>
</evidence>
<reference evidence="2 3" key="1">
    <citation type="submission" date="2024-03" db="EMBL/GenBank/DDBJ databases">
        <title>First Report of Pectobacterium brasiliscabiei causing potato scab in china.</title>
        <authorList>
            <person name="Handique U."/>
        </authorList>
    </citation>
    <scope>NUCLEOTIDE SEQUENCE [LARGE SCALE GENOMIC DNA]</scope>
    <source>
        <strain evidence="2 3">ZRIMU1503</strain>
    </source>
</reference>
<evidence type="ECO:0000313" key="3">
    <source>
        <dbReference type="Proteomes" id="UP001365781"/>
    </source>
</evidence>
<evidence type="ECO:0000313" key="2">
    <source>
        <dbReference type="EMBL" id="MEI5612369.1"/>
    </source>
</evidence>
<feature type="transmembrane region" description="Helical" evidence="1">
    <location>
        <begin position="96"/>
        <end position="115"/>
    </location>
</feature>